<proteinExistence type="predicted"/>
<organism evidence="4 5">
    <name type="scientific">Candidatus Marsarchaeota G1 archaeon BE_D</name>
    <dbReference type="NCBI Taxonomy" id="1978156"/>
    <lineage>
        <taxon>Archaea</taxon>
        <taxon>Candidatus Marsarchaeota</taxon>
        <taxon>Candidatus Marsarchaeota group 1</taxon>
    </lineage>
</organism>
<name>A0A2R6AIT6_9ARCH</name>
<protein>
    <recommendedName>
        <fullName evidence="3">Flagellar hook-associated protein 2 C-terminal domain-containing protein</fullName>
    </recommendedName>
</protein>
<evidence type="ECO:0000259" key="3">
    <source>
        <dbReference type="Pfam" id="PF07195"/>
    </source>
</evidence>
<feature type="domain" description="Flagellar hook-associated protein 2 C-terminal" evidence="3">
    <location>
        <begin position="14"/>
        <end position="99"/>
    </location>
</feature>
<sequence length="138" mass="16073">MSIAKQLLEELETNEEVRKLFLSKMVVRIAEEPTLRLTLLHSLLTEVATKHDLEATKHDLNKRIDDVNKRIDDVNKRIDDLRSEMNSKFDAMNKRIDDLRSEMNSKFDDLKKDMRTHFFGFMGGILATIITVVITKLI</sequence>
<keyword evidence="2" id="KW-0812">Transmembrane</keyword>
<dbReference type="Gene3D" id="1.20.58.130">
    <property type="match status" value="1"/>
</dbReference>
<accession>A0A2R6AIT6</accession>
<comment type="caution">
    <text evidence="4">The sequence shown here is derived from an EMBL/GenBank/DDBJ whole genome shotgun (WGS) entry which is preliminary data.</text>
</comment>
<evidence type="ECO:0000313" key="5">
    <source>
        <dbReference type="Proteomes" id="UP000240569"/>
    </source>
</evidence>
<gene>
    <name evidence="4" type="ORF">B9Q02_02985</name>
</gene>
<keyword evidence="2" id="KW-1133">Transmembrane helix</keyword>
<feature type="transmembrane region" description="Helical" evidence="2">
    <location>
        <begin position="118"/>
        <end position="137"/>
    </location>
</feature>
<dbReference type="InterPro" id="IPR010809">
    <property type="entry name" value="FliD_C"/>
</dbReference>
<keyword evidence="2" id="KW-0472">Membrane</keyword>
<dbReference type="GO" id="GO:0007155">
    <property type="term" value="P:cell adhesion"/>
    <property type="evidence" value="ECO:0007669"/>
    <property type="project" value="InterPro"/>
</dbReference>
<evidence type="ECO:0000313" key="4">
    <source>
        <dbReference type="EMBL" id="PSN86276.1"/>
    </source>
</evidence>
<reference evidence="4 5" key="1">
    <citation type="submission" date="2017-04" db="EMBL/GenBank/DDBJ databases">
        <title>Novel microbial lineages endemic to geothermal iron-oxide mats fill important gaps in the evolutionary history of Archaea.</title>
        <authorList>
            <person name="Jay Z.J."/>
            <person name="Beam J.P."/>
            <person name="Dlakic M."/>
            <person name="Rusch D.B."/>
            <person name="Kozubal M.A."/>
            <person name="Inskeep W.P."/>
        </authorList>
    </citation>
    <scope>NUCLEOTIDE SEQUENCE [LARGE SCALE GENOMIC DNA]</scope>
    <source>
        <strain evidence="4">BE_D</strain>
    </source>
</reference>
<evidence type="ECO:0000256" key="2">
    <source>
        <dbReference type="SAM" id="Phobius"/>
    </source>
</evidence>
<dbReference type="SUPFAM" id="SSF58100">
    <property type="entry name" value="Bacterial hemolysins"/>
    <property type="match status" value="1"/>
</dbReference>
<evidence type="ECO:0000256" key="1">
    <source>
        <dbReference type="SAM" id="Coils"/>
    </source>
</evidence>
<dbReference type="EMBL" id="NEXD01000009">
    <property type="protein sequence ID" value="PSN86276.1"/>
    <property type="molecule type" value="Genomic_DNA"/>
</dbReference>
<feature type="coiled-coil region" evidence="1">
    <location>
        <begin position="50"/>
        <end position="102"/>
    </location>
</feature>
<dbReference type="AlphaFoldDB" id="A0A2R6AIT6"/>
<keyword evidence="1" id="KW-0175">Coiled coil</keyword>
<dbReference type="Pfam" id="PF07195">
    <property type="entry name" value="FliD_C"/>
    <property type="match status" value="1"/>
</dbReference>
<dbReference type="Proteomes" id="UP000240569">
    <property type="component" value="Unassembled WGS sequence"/>
</dbReference>